<dbReference type="Pfam" id="PF12904">
    <property type="entry name" value="Collagen_bind_2"/>
    <property type="match status" value="1"/>
</dbReference>
<dbReference type="PANTHER" id="PTHR37836:SF3">
    <property type="entry name" value="ENDOGLUCANASE"/>
    <property type="match status" value="1"/>
</dbReference>
<dbReference type="Gene3D" id="3.20.20.80">
    <property type="entry name" value="Glycosidases"/>
    <property type="match status" value="1"/>
</dbReference>
<feature type="domain" description="Apiosidase-like catalytic" evidence="2">
    <location>
        <begin position="11"/>
        <end position="330"/>
    </location>
</feature>
<protein>
    <submittedName>
        <fullName evidence="3">DUF4038 domain-containing protein</fullName>
    </submittedName>
</protein>
<evidence type="ECO:0000313" key="4">
    <source>
        <dbReference type="Proteomes" id="UP001595818"/>
    </source>
</evidence>
<gene>
    <name evidence="3" type="ORF">ACFPFU_02080</name>
</gene>
<name>A0ABV9SVQ9_9BACT</name>
<dbReference type="EMBL" id="JBHSJJ010000001">
    <property type="protein sequence ID" value="MFC4870457.1"/>
    <property type="molecule type" value="Genomic_DNA"/>
</dbReference>
<dbReference type="InterPro" id="IPR025277">
    <property type="entry name" value="Apiosidase-like_cat_dom"/>
</dbReference>
<dbReference type="Proteomes" id="UP001595818">
    <property type="component" value="Unassembled WGS sequence"/>
</dbReference>
<comment type="caution">
    <text evidence="3">The sequence shown here is derived from an EMBL/GenBank/DDBJ whole genome shotgun (WGS) entry which is preliminary data.</text>
</comment>
<dbReference type="PANTHER" id="PTHR37836">
    <property type="entry name" value="LMO1036 PROTEIN"/>
    <property type="match status" value="1"/>
</dbReference>
<dbReference type="SUPFAM" id="SSF51445">
    <property type="entry name" value="(Trans)glycosidases"/>
    <property type="match status" value="1"/>
</dbReference>
<sequence length="438" mass="50178">MALPLLKVKAGNQFLIDENDKPFFWLGDTAWELLHRLNGEETAAYLDNRAKKGFTVVQTVILAELDGLNTPNALGETPLLENDPTRPNEKYFEHIDQVVHMARETGLYLGLLPTWGDKYNKKWGIGPEIFNPKNARIFGEYLAKRYGHHNHIIWILGGDRVPANEEDYQINCKMALGLKRHAPRQLITLHPMGGHIASDIYGQESWLDLDMFQSRHQKGFKEYTFTRKACKNKPTRPVIDGEPGYENIPNLLNKMHVSRLNDFDVRRAAYWNMMSGAAGHTYGCNEVWQMYSIGKKALHGAYLNWREALDLPGSSQMGFMKKLFESLPWQHLRPDPEIIGGFNFKNAAYISAVMGIKKDMVLAYSPAGRSIHMKSDRLVPGQYPTFWFNPKQGTVSAAGIWDNEKNKKFKVPDKTKDWLLLILSEDKNEQWQCPFPEV</sequence>
<evidence type="ECO:0000259" key="2">
    <source>
        <dbReference type="Pfam" id="PF13204"/>
    </source>
</evidence>
<dbReference type="RefSeq" id="WP_377061010.1">
    <property type="nucleotide sequence ID" value="NZ_JBHSJJ010000001.1"/>
</dbReference>
<reference evidence="4" key="1">
    <citation type="journal article" date="2019" name="Int. J. Syst. Evol. Microbiol.">
        <title>The Global Catalogue of Microorganisms (GCM) 10K type strain sequencing project: providing services to taxonomists for standard genome sequencing and annotation.</title>
        <authorList>
            <consortium name="The Broad Institute Genomics Platform"/>
            <consortium name="The Broad Institute Genome Sequencing Center for Infectious Disease"/>
            <person name="Wu L."/>
            <person name="Ma J."/>
        </authorList>
    </citation>
    <scope>NUCLEOTIDE SEQUENCE [LARGE SCALE GENOMIC DNA]</scope>
    <source>
        <strain evidence="4">CGMCC 4.7466</strain>
    </source>
</reference>
<dbReference type="InterPro" id="IPR024749">
    <property type="entry name" value="Collagen-bd_put"/>
</dbReference>
<dbReference type="InterPro" id="IPR017853">
    <property type="entry name" value="GH"/>
</dbReference>
<feature type="domain" description="Putative collagen-binding" evidence="1">
    <location>
        <begin position="334"/>
        <end position="422"/>
    </location>
</feature>
<dbReference type="Pfam" id="PF13204">
    <property type="entry name" value="Apiosidase"/>
    <property type="match status" value="1"/>
</dbReference>
<proteinExistence type="predicted"/>
<accession>A0ABV9SVQ9</accession>
<keyword evidence="4" id="KW-1185">Reference proteome</keyword>
<organism evidence="3 4">
    <name type="scientific">Negadavirga shengliensis</name>
    <dbReference type="NCBI Taxonomy" id="1389218"/>
    <lineage>
        <taxon>Bacteria</taxon>
        <taxon>Pseudomonadati</taxon>
        <taxon>Bacteroidota</taxon>
        <taxon>Cytophagia</taxon>
        <taxon>Cytophagales</taxon>
        <taxon>Cyclobacteriaceae</taxon>
        <taxon>Negadavirga</taxon>
    </lineage>
</organism>
<evidence type="ECO:0000259" key="1">
    <source>
        <dbReference type="Pfam" id="PF12904"/>
    </source>
</evidence>
<evidence type="ECO:0000313" key="3">
    <source>
        <dbReference type="EMBL" id="MFC4870457.1"/>
    </source>
</evidence>